<evidence type="ECO:0000256" key="3">
    <source>
        <dbReference type="SAM" id="SignalP"/>
    </source>
</evidence>
<keyword evidence="2" id="KW-1015">Disulfide bond</keyword>
<dbReference type="SUPFAM" id="SSF49299">
    <property type="entry name" value="PKD domain"/>
    <property type="match status" value="2"/>
</dbReference>
<keyword evidence="7" id="KW-1185">Reference proteome</keyword>
<dbReference type="Gene3D" id="2.60.120.290">
    <property type="entry name" value="Spermadhesin, CUB domain"/>
    <property type="match status" value="1"/>
</dbReference>
<dbReference type="InterPro" id="IPR029030">
    <property type="entry name" value="Caspase-like_dom_sf"/>
</dbReference>
<dbReference type="InterPro" id="IPR012600">
    <property type="entry name" value="Propeptide_C25"/>
</dbReference>
<gene>
    <name evidence="6" type="primary">kgp_2</name>
    <name evidence="6" type="ORF">L21SP5_03511</name>
</gene>
<dbReference type="InterPro" id="IPR045474">
    <property type="entry name" value="GEVED"/>
</dbReference>
<dbReference type="CDD" id="cd00041">
    <property type="entry name" value="CUB"/>
    <property type="match status" value="1"/>
</dbReference>
<dbReference type="EMBL" id="CP013118">
    <property type="protein sequence ID" value="ALO17122.1"/>
    <property type="molecule type" value="Genomic_DNA"/>
</dbReference>
<dbReference type="Pfam" id="PF08126">
    <property type="entry name" value="Propeptide_C25"/>
    <property type="match status" value="1"/>
</dbReference>
<dbReference type="SUPFAM" id="SSF49854">
    <property type="entry name" value="Spermadhesin, CUB domain"/>
    <property type="match status" value="1"/>
</dbReference>
<organism evidence="6 7">
    <name type="scientific">Salinivirga cyanobacteriivorans</name>
    <dbReference type="NCBI Taxonomy" id="1307839"/>
    <lineage>
        <taxon>Bacteria</taxon>
        <taxon>Pseudomonadati</taxon>
        <taxon>Bacteroidota</taxon>
        <taxon>Bacteroidia</taxon>
        <taxon>Bacteroidales</taxon>
        <taxon>Salinivirgaceae</taxon>
        <taxon>Salinivirga</taxon>
    </lineage>
</organism>
<dbReference type="EC" id="3.4.22.47" evidence="6"/>
<dbReference type="RefSeq" id="WP_057954443.1">
    <property type="nucleotide sequence ID" value="NZ_CP013118.1"/>
</dbReference>
<dbReference type="InterPro" id="IPR001769">
    <property type="entry name" value="Gingipain"/>
</dbReference>
<dbReference type="SUPFAM" id="SSF49464">
    <property type="entry name" value="Carboxypeptidase regulatory domain-like"/>
    <property type="match status" value="1"/>
</dbReference>
<dbReference type="Pfam" id="PF20009">
    <property type="entry name" value="GEVED"/>
    <property type="match status" value="1"/>
</dbReference>
<evidence type="ECO:0000259" key="5">
    <source>
        <dbReference type="PROSITE" id="PS50093"/>
    </source>
</evidence>
<dbReference type="InterPro" id="IPR008969">
    <property type="entry name" value="CarboxyPept-like_regulatory"/>
</dbReference>
<dbReference type="InterPro" id="IPR000601">
    <property type="entry name" value="PKD_dom"/>
</dbReference>
<dbReference type="PROSITE" id="PS50093">
    <property type="entry name" value="PKD"/>
    <property type="match status" value="2"/>
</dbReference>
<dbReference type="SMART" id="SM00042">
    <property type="entry name" value="CUB"/>
    <property type="match status" value="1"/>
</dbReference>
<feature type="chain" id="PRO_5006599616" evidence="3">
    <location>
        <begin position="20"/>
        <end position="1625"/>
    </location>
</feature>
<dbReference type="GO" id="GO:0005576">
    <property type="term" value="C:extracellular region"/>
    <property type="evidence" value="ECO:0007669"/>
    <property type="project" value="UniProtKB-SubCell"/>
</dbReference>
<evidence type="ECO:0000256" key="2">
    <source>
        <dbReference type="ARBA" id="ARBA00023157"/>
    </source>
</evidence>
<dbReference type="Gene3D" id="2.60.40.1120">
    <property type="entry name" value="Carboxypeptidase-like, regulatory domain"/>
    <property type="match status" value="2"/>
</dbReference>
<dbReference type="InterPro" id="IPR000859">
    <property type="entry name" value="CUB_dom"/>
</dbReference>
<dbReference type="InterPro" id="IPR029031">
    <property type="entry name" value="Gingipain_N_sf"/>
</dbReference>
<proteinExistence type="predicted"/>
<feature type="domain" description="PKD" evidence="5">
    <location>
        <begin position="1180"/>
        <end position="1265"/>
    </location>
</feature>
<feature type="signal peptide" evidence="3">
    <location>
        <begin position="1"/>
        <end position="19"/>
    </location>
</feature>
<feature type="domain" description="PKD" evidence="5">
    <location>
        <begin position="1084"/>
        <end position="1178"/>
    </location>
</feature>
<dbReference type="NCBIfam" id="TIGR04183">
    <property type="entry name" value="Por_Secre_tail"/>
    <property type="match status" value="1"/>
</dbReference>
<dbReference type="SUPFAM" id="SSF52129">
    <property type="entry name" value="Caspase-like"/>
    <property type="match status" value="1"/>
</dbReference>
<dbReference type="InterPro" id="IPR035986">
    <property type="entry name" value="PKD_dom_sf"/>
</dbReference>
<dbReference type="InterPro" id="IPR038490">
    <property type="entry name" value="Gingipain_propep_sf"/>
</dbReference>
<evidence type="ECO:0000259" key="4">
    <source>
        <dbReference type="PROSITE" id="PS01180"/>
    </source>
</evidence>
<dbReference type="OrthoDB" id="5294031at2"/>
<dbReference type="PROSITE" id="PS01180">
    <property type="entry name" value="CUB"/>
    <property type="match status" value="1"/>
</dbReference>
<dbReference type="InterPro" id="IPR035914">
    <property type="entry name" value="Sperma_CUB_dom_sf"/>
</dbReference>
<sequence length="1625" mass="174787" precursor="true">MRRILLSILAMAIMATAWAANGEKLVFKKSDNQLKVEKITQTGFNFELSVAEAMVKAKENKHGDFFMLHSKGFTKSFDIGNPNLPTKTKLIEVPFGAEVKIKVLSQKTEVISLDERGFEGNLYPCQPSVAKCDEGKEQEFKFNKKTYARDAFYSNDIVVYEESGVMRGTRLGTIAINPFSYNPVTNELKVVTDLEVEIIFEGADMAKTEEMQEIYGNSVFSSLLSKTMNHKVEGKPLNQNEPVKMIVIADRMFETSLQPFVEWKNMSGVITTVRYTDEPEVGNTTTSIQSFLQGLYDGATTEDPAPSFLLLVGDIGQIPAFSGESGSHVSDLYYTCYDGPSDMIPDINHGRFSAQTTDQLDAIIEKTLMYEKYEMADPSYLDQTLLVAGDDESWEDVYGNGAMWYVDNYYFNAEHGINNHLFLQDPPNGNAAVHDSIIANVNAGIAWGNYTAHCNSSGWGTPSFTTSDVPSLTNDGKYGVLIGNCCLSNKFDDNECFGEALLRTANKGAIGYMGGSNSTYWDEDYWWAVGNGSPVEEPQYADFGNGNYDLMFHENGADQPYADWAITTGQVNIAGNLAVEESSSSRKLYYWEIYHLMGDPSLVPYAGVPDPITPNYQSTIFVGVGTLSITGLPEYARVALSDGGTLITTAVADASGSLTLEFDPFTTPTTADLVITGQFHQPYIGTLDVVPGTEPFVVLNEYTVNGSTAYGEAVTLDVNMKNVAEAGSGYDAANVDVTLSTEDSYVTISDNNETYGTINAGDSTTIADAFALTFADDIPDQHSILFTVTATGDDAKYTWESTFNIVVNAPVLSVGVLNIDDTGSGNGDNILDPGETANLVLTINNNGAADIDNVNSAFTINSGSEYLTFTDNTAAVGAIAAGANTTATYEVTADAATPLGTPVDLTNNVTGGASDQYTASGDKQVIIGFVPEYCESGATSSSDSDLTNFEFGDLANNTDGDCGQYDDFTEEPELIHEFMIGATYDVSITLGTCGGTYTKGAAVFVDWNYDGDFDDEGETAFEVAAQDNDWTATGTITIPADAPAGQKFLRVIVQETSGDISPCGTFSWGGTEDYKIILVAPNPPVADFEATPTETTAGMNVAFTDLTTNAPTSWDWTIAPGTAGTDFEFVEGTDNTSRNPVVQFNTANSYTVELTATNLVDSDTETKTDYITINEVTDVPVADFTADVTDIYPGEVVHFTDMSTNTPTGWQWTVTPGTEGTEFEYVESTSSTSQNPAIQFNTPGYYTIELVATNEIGDSDPYSVTDMINVLPVFYMQDGSATTCNGVFFDTGGPDGDYSSDENLTFTIYPAETGKVSRVDFVAFETEGGYDYLTIYDGEDATATQIGSYDDVNDGLSVQATNAAGALTFVFDSDGSVTDPGWEANISCVTPGNYLATFTVTDADSNPIEGATVNINSTDITTGVNGVATIDLADGTYDYTVSATGYYDATGSITVSGADVAEEVALDMEMYMVTFEVTADGEAAEGATITCPGMDPMTTDVDGHASMEMQTGTHEYTVTMDGYPDATGTFDVVDGPVTVPVNMVGINGISTANLKLYPNPNKGTFHIEVNGTYNITVMNAIGRTIHTEKVNGQATIDMDNASEGIYFIKLQDGNKVETQRFIISR</sequence>
<dbReference type="Pfam" id="PF01364">
    <property type="entry name" value="Peptidase_C25"/>
    <property type="match status" value="1"/>
</dbReference>
<dbReference type="Pfam" id="PF18962">
    <property type="entry name" value="Por_Secre_tail"/>
    <property type="match status" value="1"/>
</dbReference>
<dbReference type="GO" id="GO:0004197">
    <property type="term" value="F:cysteine-type endopeptidase activity"/>
    <property type="evidence" value="ECO:0007669"/>
    <property type="project" value="InterPro"/>
</dbReference>
<accession>A0A0S2I4D9</accession>
<evidence type="ECO:0000256" key="1">
    <source>
        <dbReference type="ARBA" id="ARBA00022729"/>
    </source>
</evidence>
<evidence type="ECO:0000313" key="7">
    <source>
        <dbReference type="Proteomes" id="UP000064893"/>
    </source>
</evidence>
<dbReference type="InterPro" id="IPR013783">
    <property type="entry name" value="Ig-like_fold"/>
</dbReference>
<dbReference type="InterPro" id="IPR026444">
    <property type="entry name" value="Secre_tail"/>
</dbReference>
<dbReference type="Gene3D" id="2.60.40.10">
    <property type="entry name" value="Immunoglobulins"/>
    <property type="match status" value="3"/>
</dbReference>
<dbReference type="GO" id="GO:0006508">
    <property type="term" value="P:proteolysis"/>
    <property type="evidence" value="ECO:0007669"/>
    <property type="project" value="InterPro"/>
</dbReference>
<protein>
    <submittedName>
        <fullName evidence="6">Lys-gingipain W83</fullName>
        <ecNumber evidence="6">3.4.22.47</ecNumber>
    </submittedName>
</protein>
<dbReference type="Gene3D" id="3.40.50.10390">
    <property type="entry name" value="Gingipain r, domain 1"/>
    <property type="match status" value="1"/>
</dbReference>
<dbReference type="Gene3D" id="2.60.40.3800">
    <property type="match status" value="1"/>
</dbReference>
<dbReference type="Gene3D" id="3.40.50.1460">
    <property type="match status" value="1"/>
</dbReference>
<dbReference type="Proteomes" id="UP000064893">
    <property type="component" value="Chromosome"/>
</dbReference>
<dbReference type="GO" id="GO:0046872">
    <property type="term" value="F:metal ion binding"/>
    <property type="evidence" value="ECO:0007669"/>
    <property type="project" value="UniProtKB-KW"/>
</dbReference>
<dbReference type="PATRIC" id="fig|1307839.3.peg.3766"/>
<dbReference type="SMART" id="SM00089">
    <property type="entry name" value="PKD"/>
    <property type="match status" value="2"/>
</dbReference>
<keyword evidence="1 3" id="KW-0732">Signal</keyword>
<dbReference type="STRING" id="1307839.L21SP5_03511"/>
<reference evidence="6 7" key="1">
    <citation type="submission" date="2015-11" db="EMBL/GenBank/DDBJ databases">
        <title>Description and complete genome sequence of a novel strain predominating in hypersaline microbial mats and representing a new family of the Bacteriodetes phylum.</title>
        <authorList>
            <person name="Spring S."/>
            <person name="Bunk B."/>
            <person name="Sproer C."/>
            <person name="Klenk H.-P."/>
        </authorList>
    </citation>
    <scope>NUCLEOTIDE SEQUENCE [LARGE SCALE GENOMIC DNA]</scope>
    <source>
        <strain evidence="6 7">L21-Spi-D4</strain>
    </source>
</reference>
<feature type="domain" description="CUB" evidence="4">
    <location>
        <begin position="1277"/>
        <end position="1389"/>
    </location>
</feature>
<keyword evidence="6" id="KW-0378">Hydrolase</keyword>
<dbReference type="InterPro" id="IPR022409">
    <property type="entry name" value="PKD/Chitinase_dom"/>
</dbReference>
<dbReference type="KEGG" id="blq:L21SP5_03511"/>
<evidence type="ECO:0000313" key="6">
    <source>
        <dbReference type="EMBL" id="ALO17122.1"/>
    </source>
</evidence>
<dbReference type="Pfam" id="PF13620">
    <property type="entry name" value="CarboxypepD_reg"/>
    <property type="match status" value="1"/>
</dbReference>
<name>A0A0S2I4D9_9BACT</name>
<dbReference type="Pfam" id="PF00431">
    <property type="entry name" value="CUB"/>
    <property type="match status" value="1"/>
</dbReference>